<sequence>MHTHAGHLIQHDLEGHNFVTCHVKECDILVEYKRWKPGNTPRTRWKGGLNIKLEGSDHAPVYMSFGEVPVIPQHSTPSLASRYLPMICGLQQTLVSVLMRREVAKEAKSYEALSSLTTQSMKMESFSESAERSFNCHEPGISPGDHCSFANQEPKGEMWKMHENHRDLPNEAVCNTTITAGSCKQINLIPSDRAKKKARKIQSLQLSLRSFFHKSPNPRHDVDNLVTDTSLHQADVPESPHHKTPVTDYNNCHAELHDVNSSGCSQDQDEQDGNCSLDKEKNNVALLEWQRIRQLMENSIPLCKGHKEPCVARVVKKPGPTFGRRFYVCARAEDHIQGTHLDDGSAGSALSHLLISYLDILDLLLILKQIVVTLNGLLQNPSTKNDGVSWSENERFKLSIPTSPKSCFLSLTEVTF</sequence>
<organism evidence="1 2">
    <name type="scientific">Pistacia atlantica</name>
    <dbReference type="NCBI Taxonomy" id="434234"/>
    <lineage>
        <taxon>Eukaryota</taxon>
        <taxon>Viridiplantae</taxon>
        <taxon>Streptophyta</taxon>
        <taxon>Embryophyta</taxon>
        <taxon>Tracheophyta</taxon>
        <taxon>Spermatophyta</taxon>
        <taxon>Magnoliopsida</taxon>
        <taxon>eudicotyledons</taxon>
        <taxon>Gunneridae</taxon>
        <taxon>Pentapetalae</taxon>
        <taxon>rosids</taxon>
        <taxon>malvids</taxon>
        <taxon>Sapindales</taxon>
        <taxon>Anacardiaceae</taxon>
        <taxon>Pistacia</taxon>
    </lineage>
</organism>
<dbReference type="Proteomes" id="UP001164250">
    <property type="component" value="Chromosome 5"/>
</dbReference>
<accession>A0ACC1BGG7</accession>
<reference evidence="2" key="1">
    <citation type="journal article" date="2023" name="G3 (Bethesda)">
        <title>Genome assembly and association tests identify interacting loci associated with vigor, precocity, and sex in interspecific pistachio rootstocks.</title>
        <authorList>
            <person name="Palmer W."/>
            <person name="Jacygrad E."/>
            <person name="Sagayaradj S."/>
            <person name="Cavanaugh K."/>
            <person name="Han R."/>
            <person name="Bertier L."/>
            <person name="Beede B."/>
            <person name="Kafkas S."/>
            <person name="Golino D."/>
            <person name="Preece J."/>
            <person name="Michelmore R."/>
        </authorList>
    </citation>
    <scope>NUCLEOTIDE SEQUENCE [LARGE SCALE GENOMIC DNA]</scope>
</reference>
<proteinExistence type="predicted"/>
<keyword evidence="2" id="KW-1185">Reference proteome</keyword>
<gene>
    <name evidence="1" type="ORF">Patl1_29085</name>
</gene>
<protein>
    <submittedName>
        <fullName evidence="1">Uncharacterized protein</fullName>
    </submittedName>
</protein>
<evidence type="ECO:0000313" key="2">
    <source>
        <dbReference type="Proteomes" id="UP001164250"/>
    </source>
</evidence>
<name>A0ACC1BGG7_9ROSI</name>
<dbReference type="EMBL" id="CM047901">
    <property type="protein sequence ID" value="KAJ0098035.1"/>
    <property type="molecule type" value="Genomic_DNA"/>
</dbReference>
<comment type="caution">
    <text evidence="1">The sequence shown here is derived from an EMBL/GenBank/DDBJ whole genome shotgun (WGS) entry which is preliminary data.</text>
</comment>
<evidence type="ECO:0000313" key="1">
    <source>
        <dbReference type="EMBL" id="KAJ0098035.1"/>
    </source>
</evidence>